<evidence type="ECO:0000313" key="2">
    <source>
        <dbReference type="Proteomes" id="UP000563898"/>
    </source>
</evidence>
<protein>
    <recommendedName>
        <fullName evidence="3">Replication-relaxation</fullName>
    </recommendedName>
</protein>
<gene>
    <name evidence="1" type="ORF">HGA05_03285</name>
</gene>
<dbReference type="AlphaFoldDB" id="A0A846WHP8"/>
<organism evidence="1 2">
    <name type="scientific">Gordonia polyisoprenivorans</name>
    <dbReference type="NCBI Taxonomy" id="84595"/>
    <lineage>
        <taxon>Bacteria</taxon>
        <taxon>Bacillati</taxon>
        <taxon>Actinomycetota</taxon>
        <taxon>Actinomycetes</taxon>
        <taxon>Mycobacteriales</taxon>
        <taxon>Gordoniaceae</taxon>
        <taxon>Gordonia</taxon>
    </lineage>
</organism>
<dbReference type="InterPro" id="IPR025855">
    <property type="entry name" value="Replic_Relax"/>
</dbReference>
<sequence>MMRRLSELKDKLSDRDLAILHDLENFRLLTTRQIQRLHFADGHRTTSAGTRACTRVLSRLADLGLIAHLTRRIGGVRQGSAAMTWQLAATGERLLRAIHGGGHRRRFTEPTTTFVAHTLEAAELGVRLRETQRTGQIEVTELHAERRAWQRFLGAHGAPVWLRPDLRAVTAGDDFEHHWFIELDRATEHTPHLDRKLDTYAAYYRSGAYQAAHDLFPTVLWVAPTTDRLRQLTRLTSRLTLPTDVFRYCLPDAFIDIVTAETLGPQTVPLPGVVTTDPPHP</sequence>
<dbReference type="EMBL" id="JAAXPC010000001">
    <property type="protein sequence ID" value="NKY00589.1"/>
    <property type="molecule type" value="Genomic_DNA"/>
</dbReference>
<dbReference type="RefSeq" id="WP_006372114.1">
    <property type="nucleotide sequence ID" value="NZ_JAAXPC010000001.1"/>
</dbReference>
<reference evidence="1 2" key="1">
    <citation type="submission" date="2020-04" db="EMBL/GenBank/DDBJ databases">
        <title>MicrobeNet Type strains.</title>
        <authorList>
            <person name="Nicholson A.C."/>
        </authorList>
    </citation>
    <scope>NUCLEOTIDE SEQUENCE [LARGE SCALE GENOMIC DNA]</scope>
    <source>
        <strain evidence="1 2">ATCC BAA-14</strain>
    </source>
</reference>
<accession>A0A846WHP8</accession>
<evidence type="ECO:0008006" key="3">
    <source>
        <dbReference type="Google" id="ProtNLM"/>
    </source>
</evidence>
<dbReference type="Pfam" id="PF13814">
    <property type="entry name" value="Replic_Relax"/>
    <property type="match status" value="1"/>
</dbReference>
<dbReference type="Proteomes" id="UP000563898">
    <property type="component" value="Unassembled WGS sequence"/>
</dbReference>
<proteinExistence type="predicted"/>
<name>A0A846WHP8_9ACTN</name>
<comment type="caution">
    <text evidence="1">The sequence shown here is derived from an EMBL/GenBank/DDBJ whole genome shotgun (WGS) entry which is preliminary data.</text>
</comment>
<evidence type="ECO:0000313" key="1">
    <source>
        <dbReference type="EMBL" id="NKY00589.1"/>
    </source>
</evidence>